<dbReference type="EMBL" id="QRIN01000148">
    <property type="protein sequence ID" value="RHG60302.1"/>
    <property type="molecule type" value="Genomic_DNA"/>
</dbReference>
<organism evidence="1 2">
    <name type="scientific">Segatella copri</name>
    <dbReference type="NCBI Taxonomy" id="165179"/>
    <lineage>
        <taxon>Bacteria</taxon>
        <taxon>Pseudomonadati</taxon>
        <taxon>Bacteroidota</taxon>
        <taxon>Bacteroidia</taxon>
        <taxon>Bacteroidales</taxon>
        <taxon>Prevotellaceae</taxon>
        <taxon>Segatella</taxon>
    </lineage>
</organism>
<protein>
    <submittedName>
        <fullName evidence="1">Uncharacterized protein</fullName>
    </submittedName>
</protein>
<name>A0A3R6HDR3_9BACT</name>
<gene>
    <name evidence="1" type="ORF">DW250_16145</name>
</gene>
<feature type="non-terminal residue" evidence="1">
    <location>
        <position position="87"/>
    </location>
</feature>
<reference evidence="1 2" key="1">
    <citation type="submission" date="2018-08" db="EMBL/GenBank/DDBJ databases">
        <title>A genome reference for cultivated species of the human gut microbiota.</title>
        <authorList>
            <person name="Zou Y."/>
            <person name="Xue W."/>
            <person name="Luo G."/>
        </authorList>
    </citation>
    <scope>NUCLEOTIDE SEQUENCE [LARGE SCALE GENOMIC DNA]</scope>
    <source>
        <strain evidence="1 2">AM22-1</strain>
    </source>
</reference>
<dbReference type="Proteomes" id="UP000286501">
    <property type="component" value="Unassembled WGS sequence"/>
</dbReference>
<evidence type="ECO:0000313" key="2">
    <source>
        <dbReference type="Proteomes" id="UP000286501"/>
    </source>
</evidence>
<sequence length="87" mass="9880">MAIKEKNGNTFPHELFKVGDLVTFQCDDTLKEGIVLVVDAYGTFESPNIPSYDIMVENENMLYKHVKCDLVAAPQKVDTERWKTDGK</sequence>
<comment type="caution">
    <text evidence="1">The sequence shown here is derived from an EMBL/GenBank/DDBJ whole genome shotgun (WGS) entry which is preliminary data.</text>
</comment>
<dbReference type="AlphaFoldDB" id="A0A3R6HDR3"/>
<dbReference type="RefSeq" id="WP_118201909.1">
    <property type="nucleotide sequence ID" value="NZ_QRIE01000144.1"/>
</dbReference>
<proteinExistence type="predicted"/>
<evidence type="ECO:0000313" key="1">
    <source>
        <dbReference type="EMBL" id="RHG60302.1"/>
    </source>
</evidence>
<accession>A0A3R6HDR3</accession>